<protein>
    <submittedName>
        <fullName evidence="2">Uncharacterized protein</fullName>
    </submittedName>
</protein>
<feature type="transmembrane region" description="Helical" evidence="1">
    <location>
        <begin position="82"/>
        <end position="104"/>
    </location>
</feature>
<organism evidence="2 3">
    <name type="scientific">Puccinia sorghi</name>
    <dbReference type="NCBI Taxonomy" id="27349"/>
    <lineage>
        <taxon>Eukaryota</taxon>
        <taxon>Fungi</taxon>
        <taxon>Dikarya</taxon>
        <taxon>Basidiomycota</taxon>
        <taxon>Pucciniomycotina</taxon>
        <taxon>Pucciniomycetes</taxon>
        <taxon>Pucciniales</taxon>
        <taxon>Pucciniaceae</taxon>
        <taxon>Puccinia</taxon>
    </lineage>
</organism>
<name>A0A0L6V6N2_9BASI</name>
<reference evidence="2 3" key="1">
    <citation type="submission" date="2015-08" db="EMBL/GenBank/DDBJ databases">
        <title>Next Generation Sequencing and Analysis of the Genome of Puccinia sorghi L Schw, the Causal Agent of Maize Common Rust.</title>
        <authorList>
            <person name="Rochi L."/>
            <person name="Burguener G."/>
            <person name="Darino M."/>
            <person name="Turjanski A."/>
            <person name="Kreff E."/>
            <person name="Dieguez M.J."/>
            <person name="Sacco F."/>
        </authorList>
    </citation>
    <scope>NUCLEOTIDE SEQUENCE [LARGE SCALE GENOMIC DNA]</scope>
    <source>
        <strain evidence="2 3">RO10H11247</strain>
    </source>
</reference>
<accession>A0A0L6V6N2</accession>
<keyword evidence="1" id="KW-0472">Membrane</keyword>
<keyword evidence="1" id="KW-1133">Transmembrane helix</keyword>
<proteinExistence type="predicted"/>
<dbReference type="VEuPathDB" id="FungiDB:VP01_2409g2"/>
<feature type="transmembrane region" description="Helical" evidence="1">
    <location>
        <begin position="37"/>
        <end position="61"/>
    </location>
</feature>
<feature type="transmembrane region" description="Helical" evidence="1">
    <location>
        <begin position="407"/>
        <end position="430"/>
    </location>
</feature>
<keyword evidence="1" id="KW-0812">Transmembrane</keyword>
<evidence type="ECO:0000256" key="1">
    <source>
        <dbReference type="SAM" id="Phobius"/>
    </source>
</evidence>
<sequence length="489" mass="54753">MTTSIFQPPDYASQSIALHQLVLDAAKITTPGFVPNLLWVVCLLELVSAVLYVISAIPTIREEGFWLFKAEANGMVRPNTRILIPICVVFYVAFDVTTLISLLMDMKSGTIVSVTTGAIGLSTYPLLLCTGEIGFSGADGQKVSIWNVLRAVPLTKYGLASGVQANGEFNMSYFRPRTINCLSAFFYGFPLLFGGAPMYLIAKEIGLISKTFNEYNRNYSSIIHGDVQGASILLLNLEAMKQLTSLLHCSEKVLFHARLLSAGYLLYVVISFLFMMFGYLRILQAVRYQIKTFRKSIEHRIPVDIGNNQCLVLDTPSKTQSISVFSHYDAPSCNSTMQETRGWISSRAIRFSEWLPTLRQTPEFLEKPRQSPNSLHSHAPGFQEWESTNLALIRYQLKALIKYRVNLIWQAFCNTLIMVSFSGMNIIVYFNMLGVPTHYSLSNLTAFTIVWASISWVLTLGIPMGLVMCIVSFSAPITALRENVERVEE</sequence>
<dbReference type="AlphaFoldDB" id="A0A0L6V6N2"/>
<gene>
    <name evidence="2" type="ORF">VP01_2409g2</name>
</gene>
<dbReference type="OrthoDB" id="2499555at2759"/>
<feature type="transmembrane region" description="Helical" evidence="1">
    <location>
        <begin position="181"/>
        <end position="202"/>
    </location>
</feature>
<feature type="transmembrane region" description="Helical" evidence="1">
    <location>
        <begin position="450"/>
        <end position="473"/>
    </location>
</feature>
<keyword evidence="3" id="KW-1185">Reference proteome</keyword>
<feature type="transmembrane region" description="Helical" evidence="1">
    <location>
        <begin position="264"/>
        <end position="283"/>
    </location>
</feature>
<evidence type="ECO:0000313" key="2">
    <source>
        <dbReference type="EMBL" id="KNZ56413.1"/>
    </source>
</evidence>
<dbReference type="Proteomes" id="UP000037035">
    <property type="component" value="Unassembled WGS sequence"/>
</dbReference>
<dbReference type="EMBL" id="LAVV01007291">
    <property type="protein sequence ID" value="KNZ56413.1"/>
    <property type="molecule type" value="Genomic_DNA"/>
</dbReference>
<comment type="caution">
    <text evidence="2">The sequence shown here is derived from an EMBL/GenBank/DDBJ whole genome shotgun (WGS) entry which is preliminary data.</text>
</comment>
<evidence type="ECO:0000313" key="3">
    <source>
        <dbReference type="Proteomes" id="UP000037035"/>
    </source>
</evidence>